<accession>A0ABX1XFN7</accession>
<sequence length="63" mass="7091">MGIEIFQSNPGLIRSYFRAIPVRLIANGQGRLYLPEIRHSSGLTDTASAIERISFIYQLIKVV</sequence>
<dbReference type="Proteomes" id="UP000653578">
    <property type="component" value="Unassembled WGS sequence"/>
</dbReference>
<dbReference type="EMBL" id="WHNY01000067">
    <property type="protein sequence ID" value="NOU67229.1"/>
    <property type="molecule type" value="Genomic_DNA"/>
</dbReference>
<reference evidence="1 2" key="1">
    <citation type="submission" date="2019-10" db="EMBL/GenBank/DDBJ databases">
        <title>Description of Paenibacillus humi sp. nov.</title>
        <authorList>
            <person name="Carlier A."/>
            <person name="Qi S."/>
        </authorList>
    </citation>
    <scope>NUCLEOTIDE SEQUENCE [LARGE SCALE GENOMIC DNA]</scope>
    <source>
        <strain evidence="1 2">LMG 31461</strain>
    </source>
</reference>
<organism evidence="1 2">
    <name type="scientific">Paenibacillus plantarum</name>
    <dbReference type="NCBI Taxonomy" id="2654975"/>
    <lineage>
        <taxon>Bacteria</taxon>
        <taxon>Bacillati</taxon>
        <taxon>Bacillota</taxon>
        <taxon>Bacilli</taxon>
        <taxon>Bacillales</taxon>
        <taxon>Paenibacillaceae</taxon>
        <taxon>Paenibacillus</taxon>
    </lineage>
</organism>
<gene>
    <name evidence="1" type="ORF">GC096_24595</name>
</gene>
<dbReference type="RefSeq" id="WP_171633962.1">
    <property type="nucleotide sequence ID" value="NZ_WHNY01000067.1"/>
</dbReference>
<comment type="caution">
    <text evidence="1">The sequence shown here is derived from an EMBL/GenBank/DDBJ whole genome shotgun (WGS) entry which is preliminary data.</text>
</comment>
<evidence type="ECO:0000313" key="1">
    <source>
        <dbReference type="EMBL" id="NOU67229.1"/>
    </source>
</evidence>
<protein>
    <submittedName>
        <fullName evidence="1">Uncharacterized protein</fullName>
    </submittedName>
</protein>
<evidence type="ECO:0000313" key="2">
    <source>
        <dbReference type="Proteomes" id="UP000653578"/>
    </source>
</evidence>
<proteinExistence type="predicted"/>
<keyword evidence="2" id="KW-1185">Reference proteome</keyword>
<name>A0ABX1XFN7_9BACL</name>